<evidence type="ECO:0000256" key="1">
    <source>
        <dbReference type="SAM" id="MobiDB-lite"/>
    </source>
</evidence>
<keyword evidence="3" id="KW-1185">Reference proteome</keyword>
<evidence type="ECO:0000313" key="3">
    <source>
        <dbReference type="Proteomes" id="UP001497472"/>
    </source>
</evidence>
<name>A0AAV1JZ74_9NEOP</name>
<comment type="caution">
    <text evidence="2">The sequence shown here is derived from an EMBL/GenBank/DDBJ whole genome shotgun (WGS) entry which is preliminary data.</text>
</comment>
<feature type="region of interest" description="Disordered" evidence="1">
    <location>
        <begin position="34"/>
        <end position="54"/>
    </location>
</feature>
<sequence length="67" mass="7373">MNAVYQHLMVFETSAASVPRSLAISAHVSATANKTMTDRNSDQGTLSSPHNPECPQQYWTLKGYANF</sequence>
<gene>
    <name evidence="2" type="ORF">LNINA_LOCUS13707</name>
</gene>
<dbReference type="Proteomes" id="UP001497472">
    <property type="component" value="Unassembled WGS sequence"/>
</dbReference>
<dbReference type="EMBL" id="CAVLEF010000279">
    <property type="protein sequence ID" value="CAK1554847.1"/>
    <property type="molecule type" value="Genomic_DNA"/>
</dbReference>
<accession>A0AAV1JZ74</accession>
<evidence type="ECO:0000313" key="2">
    <source>
        <dbReference type="EMBL" id="CAK1554847.1"/>
    </source>
</evidence>
<protein>
    <submittedName>
        <fullName evidence="2">Uncharacterized protein</fullName>
    </submittedName>
</protein>
<proteinExistence type="predicted"/>
<reference evidence="2 3" key="1">
    <citation type="submission" date="2023-11" db="EMBL/GenBank/DDBJ databases">
        <authorList>
            <person name="Okamura Y."/>
        </authorList>
    </citation>
    <scope>NUCLEOTIDE SEQUENCE [LARGE SCALE GENOMIC DNA]</scope>
</reference>
<organism evidence="2 3">
    <name type="scientific">Leptosia nina</name>
    <dbReference type="NCBI Taxonomy" id="320188"/>
    <lineage>
        <taxon>Eukaryota</taxon>
        <taxon>Metazoa</taxon>
        <taxon>Ecdysozoa</taxon>
        <taxon>Arthropoda</taxon>
        <taxon>Hexapoda</taxon>
        <taxon>Insecta</taxon>
        <taxon>Pterygota</taxon>
        <taxon>Neoptera</taxon>
        <taxon>Endopterygota</taxon>
        <taxon>Lepidoptera</taxon>
        <taxon>Glossata</taxon>
        <taxon>Ditrysia</taxon>
        <taxon>Papilionoidea</taxon>
        <taxon>Pieridae</taxon>
        <taxon>Pierinae</taxon>
        <taxon>Leptosia</taxon>
    </lineage>
</organism>
<dbReference type="AlphaFoldDB" id="A0AAV1JZ74"/>